<protein>
    <submittedName>
        <fullName evidence="2">Uncharacterized protein</fullName>
    </submittedName>
</protein>
<reference evidence="2 3" key="1">
    <citation type="submission" date="2019-08" db="EMBL/GenBank/DDBJ databases">
        <authorList>
            <person name="Alioto T."/>
            <person name="Alioto T."/>
            <person name="Gomez Garrido J."/>
        </authorList>
    </citation>
    <scope>NUCLEOTIDE SEQUENCE [LARGE SCALE GENOMIC DNA]</scope>
</reference>
<sequence length="86" mass="10543">MKNVVIFSIIALLVLQVCYAQRGEGEQYSQYPRPSGPHPGGDRFGEEHGWVYHRNEGYWYHPQYTWRWHPNYGWKEYNDRREYYNN</sequence>
<dbReference type="Proteomes" id="UP000325440">
    <property type="component" value="Unassembled WGS sequence"/>
</dbReference>
<dbReference type="OrthoDB" id="6624912at2759"/>
<dbReference type="EMBL" id="CABPRJ010002408">
    <property type="protein sequence ID" value="VVC45651.1"/>
    <property type="molecule type" value="Genomic_DNA"/>
</dbReference>
<evidence type="ECO:0000256" key="1">
    <source>
        <dbReference type="SAM" id="SignalP"/>
    </source>
</evidence>
<accession>A0A5E4NL25</accession>
<gene>
    <name evidence="2" type="ORF">CINCED_3A015033</name>
</gene>
<organism evidence="2 3">
    <name type="scientific">Cinara cedri</name>
    <dbReference type="NCBI Taxonomy" id="506608"/>
    <lineage>
        <taxon>Eukaryota</taxon>
        <taxon>Metazoa</taxon>
        <taxon>Ecdysozoa</taxon>
        <taxon>Arthropoda</taxon>
        <taxon>Hexapoda</taxon>
        <taxon>Insecta</taxon>
        <taxon>Pterygota</taxon>
        <taxon>Neoptera</taxon>
        <taxon>Paraneoptera</taxon>
        <taxon>Hemiptera</taxon>
        <taxon>Sternorrhyncha</taxon>
        <taxon>Aphidomorpha</taxon>
        <taxon>Aphidoidea</taxon>
        <taxon>Aphididae</taxon>
        <taxon>Lachninae</taxon>
        <taxon>Cinara</taxon>
    </lineage>
</organism>
<feature type="chain" id="PRO_5022987304" evidence="1">
    <location>
        <begin position="21"/>
        <end position="86"/>
    </location>
</feature>
<proteinExistence type="predicted"/>
<keyword evidence="1" id="KW-0732">Signal</keyword>
<keyword evidence="3" id="KW-1185">Reference proteome</keyword>
<evidence type="ECO:0000313" key="2">
    <source>
        <dbReference type="EMBL" id="VVC45651.1"/>
    </source>
</evidence>
<evidence type="ECO:0000313" key="3">
    <source>
        <dbReference type="Proteomes" id="UP000325440"/>
    </source>
</evidence>
<name>A0A5E4NL25_9HEMI</name>
<dbReference type="AlphaFoldDB" id="A0A5E4NL25"/>
<feature type="signal peptide" evidence="1">
    <location>
        <begin position="1"/>
        <end position="20"/>
    </location>
</feature>